<dbReference type="Proteomes" id="UP001519311">
    <property type="component" value="Unassembled WGS sequence"/>
</dbReference>
<keyword evidence="1" id="KW-0812">Transmembrane</keyword>
<keyword evidence="1" id="KW-0472">Membrane</keyword>
<reference evidence="2 3" key="1">
    <citation type="submission" date="2021-03" db="EMBL/GenBank/DDBJ databases">
        <title>Sequencing the genomes of 1000 actinobacteria strains.</title>
        <authorList>
            <person name="Klenk H.-P."/>
        </authorList>
    </citation>
    <scope>NUCLEOTIDE SEQUENCE [LARGE SCALE GENOMIC DNA]</scope>
    <source>
        <strain evidence="2 3">DSM 40843</strain>
    </source>
</reference>
<name>A0ABS4VF86_9ACTN</name>
<dbReference type="EMBL" id="JAGINS010000001">
    <property type="protein sequence ID" value="MBP2362595.1"/>
    <property type="molecule type" value="Genomic_DNA"/>
</dbReference>
<comment type="caution">
    <text evidence="2">The sequence shown here is derived from an EMBL/GenBank/DDBJ whole genome shotgun (WGS) entry which is preliminary data.</text>
</comment>
<feature type="transmembrane region" description="Helical" evidence="1">
    <location>
        <begin position="135"/>
        <end position="157"/>
    </location>
</feature>
<dbReference type="RefSeq" id="WP_307840671.1">
    <property type="nucleotide sequence ID" value="NZ_BMWJ01000006.1"/>
</dbReference>
<evidence type="ECO:0000256" key="1">
    <source>
        <dbReference type="SAM" id="Phobius"/>
    </source>
</evidence>
<protein>
    <recommendedName>
        <fullName evidence="4">Integral membrane protein</fullName>
    </recommendedName>
</protein>
<gene>
    <name evidence="2" type="ORF">JOF59_004995</name>
</gene>
<feature type="transmembrane region" description="Helical" evidence="1">
    <location>
        <begin position="49"/>
        <end position="70"/>
    </location>
</feature>
<accession>A0ABS4VF86</accession>
<evidence type="ECO:0000313" key="2">
    <source>
        <dbReference type="EMBL" id="MBP2362595.1"/>
    </source>
</evidence>
<feature type="transmembrane region" description="Helical" evidence="1">
    <location>
        <begin position="24"/>
        <end position="42"/>
    </location>
</feature>
<evidence type="ECO:0000313" key="3">
    <source>
        <dbReference type="Proteomes" id="UP001519311"/>
    </source>
</evidence>
<proteinExistence type="predicted"/>
<organism evidence="2 3">
    <name type="scientific">Streptomyces clavifer</name>
    <dbReference type="NCBI Taxonomy" id="68188"/>
    <lineage>
        <taxon>Bacteria</taxon>
        <taxon>Bacillati</taxon>
        <taxon>Actinomycetota</taxon>
        <taxon>Actinomycetes</taxon>
        <taxon>Kitasatosporales</taxon>
        <taxon>Streptomycetaceae</taxon>
        <taxon>Streptomyces</taxon>
    </lineage>
</organism>
<evidence type="ECO:0008006" key="4">
    <source>
        <dbReference type="Google" id="ProtNLM"/>
    </source>
</evidence>
<keyword evidence="3" id="KW-1185">Reference proteome</keyword>
<keyword evidence="1" id="KW-1133">Transmembrane helix</keyword>
<sequence>MVFAAACVLLTALGHIVMSATAVPWWVLAVAVAATAAAAWVFTRRERGLLFVASAAVVVQAVLHSAFSLAQAAVRPSLPDGASFARRWTRYLLCETHGSAPAGMAVPGAGEMHHPGPDGLMDHAVMSAGHDMAGLSSTGMLAAHLLAALLCGLWLACGERAVFRLLRACAGWLVAPFRLVLHLPVPADRPRVRARRSHRAHPLRQLLLVHIVGTRGPPSRIAVI</sequence>